<dbReference type="InterPro" id="IPR036134">
    <property type="entry name" value="Crypto/Photolyase_FAD-like_sf"/>
</dbReference>
<feature type="binding site" evidence="5">
    <location>
        <begin position="461"/>
        <end position="463"/>
    </location>
    <ligand>
        <name>FAD</name>
        <dbReference type="ChEBI" id="CHEBI:57692"/>
    </ligand>
</feature>
<dbReference type="PROSITE" id="PS00394">
    <property type="entry name" value="DNA_PHOTOLYASES_1_1"/>
    <property type="match status" value="1"/>
</dbReference>
<dbReference type="EMBL" id="HBIB01036695">
    <property type="protein sequence ID" value="CAE0261565.1"/>
    <property type="molecule type" value="Transcribed_RNA"/>
</dbReference>
<dbReference type="GO" id="GO:0071949">
    <property type="term" value="F:FAD binding"/>
    <property type="evidence" value="ECO:0007669"/>
    <property type="project" value="TreeGrafter"/>
</dbReference>
<evidence type="ECO:0000256" key="5">
    <source>
        <dbReference type="PIRSR" id="PIRSR602081-1"/>
    </source>
</evidence>
<dbReference type="Gene3D" id="1.10.579.10">
    <property type="entry name" value="DNA Cyclobutane Dipyrimidine Photolyase, subunit A, domain 3"/>
    <property type="match status" value="1"/>
</dbReference>
<comment type="cofactor">
    <cofactor evidence="5">
        <name>FAD</name>
        <dbReference type="ChEBI" id="CHEBI:57692"/>
    </cofactor>
    <text evidence="5">Binds 1 FAD per subunit.</text>
</comment>
<proteinExistence type="inferred from homology"/>
<feature type="domain" description="Photolyase/cryptochrome alpha/beta" evidence="6">
    <location>
        <begin position="3"/>
        <end position="131"/>
    </location>
</feature>
<dbReference type="SUPFAM" id="SSF52425">
    <property type="entry name" value="Cryptochrome/photolyase, N-terminal domain"/>
    <property type="match status" value="1"/>
</dbReference>
<evidence type="ECO:0000259" key="6">
    <source>
        <dbReference type="PROSITE" id="PS51645"/>
    </source>
</evidence>
<keyword evidence="3 5" id="KW-0274">FAD</keyword>
<dbReference type="Gene3D" id="1.25.40.80">
    <property type="match status" value="1"/>
</dbReference>
<dbReference type="PROSITE" id="PS51645">
    <property type="entry name" value="PHR_CRY_ALPHA_BETA"/>
    <property type="match status" value="1"/>
</dbReference>
<dbReference type="PANTHER" id="PTHR11455:SF30">
    <property type="entry name" value="CRYPTOCHROME-1"/>
    <property type="match status" value="1"/>
</dbReference>
<dbReference type="InterPro" id="IPR002081">
    <property type="entry name" value="Cryptochrome/DNA_photolyase_1"/>
</dbReference>
<dbReference type="AlphaFoldDB" id="A0A7S3DMR5"/>
<protein>
    <recommendedName>
        <fullName evidence="6">Photolyase/cryptochrome alpha/beta domain-containing protein</fullName>
    </recommendedName>
</protein>
<dbReference type="GO" id="GO:0005634">
    <property type="term" value="C:nucleus"/>
    <property type="evidence" value="ECO:0007669"/>
    <property type="project" value="TreeGrafter"/>
</dbReference>
<dbReference type="GO" id="GO:0006139">
    <property type="term" value="P:nucleobase-containing compound metabolic process"/>
    <property type="evidence" value="ECO:0007669"/>
    <property type="project" value="UniProtKB-ARBA"/>
</dbReference>
<dbReference type="GO" id="GO:0005737">
    <property type="term" value="C:cytoplasm"/>
    <property type="evidence" value="ECO:0007669"/>
    <property type="project" value="TreeGrafter"/>
</dbReference>
<dbReference type="GO" id="GO:0045892">
    <property type="term" value="P:negative regulation of DNA-templated transcription"/>
    <property type="evidence" value="ECO:0007669"/>
    <property type="project" value="TreeGrafter"/>
</dbReference>
<name>A0A7S3DMR5_9EUKA</name>
<accession>A0A7S3DMR5</accession>
<dbReference type="GO" id="GO:0006950">
    <property type="term" value="P:response to stress"/>
    <property type="evidence" value="ECO:0007669"/>
    <property type="project" value="UniProtKB-ARBA"/>
</dbReference>
<feature type="binding site" evidence="5">
    <location>
        <begin position="302"/>
        <end position="309"/>
    </location>
    <ligand>
        <name>FAD</name>
        <dbReference type="ChEBI" id="CHEBI:57692"/>
    </ligand>
</feature>
<evidence type="ECO:0000256" key="2">
    <source>
        <dbReference type="ARBA" id="ARBA00022630"/>
    </source>
</evidence>
<organism evidence="7">
    <name type="scientific">Palpitomonas bilix</name>
    <dbReference type="NCBI Taxonomy" id="652834"/>
    <lineage>
        <taxon>Eukaryota</taxon>
        <taxon>Eukaryota incertae sedis</taxon>
    </lineage>
</organism>
<comment type="similarity">
    <text evidence="1">Belongs to the DNA photolyase class-1 family.</text>
</comment>
<reference evidence="7" key="1">
    <citation type="submission" date="2021-01" db="EMBL/GenBank/DDBJ databases">
        <authorList>
            <person name="Corre E."/>
            <person name="Pelletier E."/>
            <person name="Niang G."/>
            <person name="Scheremetjew M."/>
            <person name="Finn R."/>
            <person name="Kale V."/>
            <person name="Holt S."/>
            <person name="Cochrane G."/>
            <person name="Meng A."/>
            <person name="Brown T."/>
            <person name="Cohen L."/>
        </authorList>
    </citation>
    <scope>NUCLEOTIDE SEQUENCE</scope>
    <source>
        <strain evidence="7">NIES-2562</strain>
    </source>
</reference>
<evidence type="ECO:0000256" key="1">
    <source>
        <dbReference type="ARBA" id="ARBA00005862"/>
    </source>
</evidence>
<gene>
    <name evidence="7" type="ORF">PBIL07802_LOCUS23858</name>
</gene>
<feature type="binding site" evidence="5">
    <location>
        <begin position="258"/>
        <end position="262"/>
    </location>
    <ligand>
        <name>FAD</name>
        <dbReference type="ChEBI" id="CHEBI:57692"/>
    </ligand>
</feature>
<dbReference type="PANTHER" id="PTHR11455">
    <property type="entry name" value="CRYPTOCHROME"/>
    <property type="match status" value="1"/>
</dbReference>
<keyword evidence="2 5" id="KW-0285">Flavoprotein</keyword>
<dbReference type="Pfam" id="PF03441">
    <property type="entry name" value="FAD_binding_7"/>
    <property type="match status" value="1"/>
</dbReference>
<keyword evidence="4" id="KW-0157">Chromophore</keyword>
<dbReference type="InterPro" id="IPR018394">
    <property type="entry name" value="DNA_photolyase_1_CS_C"/>
</dbReference>
<dbReference type="Gene3D" id="3.40.50.620">
    <property type="entry name" value="HUPs"/>
    <property type="match status" value="1"/>
</dbReference>
<dbReference type="InterPro" id="IPR005101">
    <property type="entry name" value="Cryptochr/Photolyase_FAD-bd"/>
</dbReference>
<evidence type="ECO:0000256" key="3">
    <source>
        <dbReference type="ARBA" id="ARBA00022827"/>
    </source>
</evidence>
<dbReference type="GO" id="GO:0032922">
    <property type="term" value="P:circadian regulation of gene expression"/>
    <property type="evidence" value="ECO:0007669"/>
    <property type="project" value="TreeGrafter"/>
</dbReference>
<dbReference type="Pfam" id="PF00875">
    <property type="entry name" value="DNA_photolyase"/>
    <property type="match status" value="1"/>
</dbReference>
<sequence length="834" mass="92828">MGGTGIVWLRKNLRLHDNPSFKLACEKCDVVIPLCVLDDLLVHPSFSSPVKTAFYLESVVCLQEELRAIHSDLLLLRGSPVDLLASLSKQLQASVYTEFDAEPELRRWHKLLARAIQPSGEQLHLCIGNSMYDLERLLSRLPSGRAPARQSEFMKLVSTLGLPEKPVDTLTSKDLPSLDKDIAKDIMQMREFVPEACPAALDLPDEYTEAWEMPRRHWQGGEVVGLAKLASFVGDTDALARFNKAASSPATDDGRPSTSGLSPYLAIGCLSVRTIVAEVTGILSSLVGPHHGLHCGNSVLGQLFLREFFLCLGASERKLDTCVKGTNSLIELDVTWDGPADPKDLTYTWVSQRGCAYKCPEQSNVREEGDSLEASPASGTAIMDVEGGKQEQYDMSEDQLVMRWMEGKTGFPLIDAAMRQLNKEGWVHHSLRFLCAAFLNRGGLFKSWVIGARAFARMLTDCDWALNNSNWMCVSGTSSIVGAVPTRDPTEFARSGGYAAYIRKHVPELRNLDEAYIYSPWLAPDHVQEAAAVRIGEYGHDQTVYPTPMVDINERAANALKQFQNASRFGELHGRSKRKAESLVETEWQEWVSHAQRLCEKAQLLKKRKESTGRILGEACTCFERAWMTMGVSSPETVPSSLTGGAFDVLQGWACALRERGQSLLNESPPPQVSRRGLCQFGRLCLAKDYFKKARDKFDAVSCLPEVCAGGQCQLNRNRCLIDEAKVLRCMKRFSLFTERVSRSMCEEGATAATLLEHAVASLRDIMSRSGDKKGDAQFLLASALALLMRSDECREELTELVERHPHQRKVVAAEDSFQPFRHLDWFQDVVQDE</sequence>
<dbReference type="InterPro" id="IPR006050">
    <property type="entry name" value="DNA_photolyase_N"/>
</dbReference>
<evidence type="ECO:0000256" key="4">
    <source>
        <dbReference type="ARBA" id="ARBA00022991"/>
    </source>
</evidence>
<dbReference type="GO" id="GO:0043153">
    <property type="term" value="P:entrainment of circadian clock by photoperiod"/>
    <property type="evidence" value="ECO:0007669"/>
    <property type="project" value="TreeGrafter"/>
</dbReference>
<dbReference type="SUPFAM" id="SSF48173">
    <property type="entry name" value="Cryptochrome/photolyase FAD-binding domain"/>
    <property type="match status" value="2"/>
</dbReference>
<evidence type="ECO:0000313" key="7">
    <source>
        <dbReference type="EMBL" id="CAE0261565.1"/>
    </source>
</evidence>
<dbReference type="InterPro" id="IPR014729">
    <property type="entry name" value="Rossmann-like_a/b/a_fold"/>
</dbReference>
<dbReference type="InterPro" id="IPR036155">
    <property type="entry name" value="Crypto/Photolyase_N_sf"/>
</dbReference>
<dbReference type="GO" id="GO:0003677">
    <property type="term" value="F:DNA binding"/>
    <property type="evidence" value="ECO:0007669"/>
    <property type="project" value="TreeGrafter"/>
</dbReference>